<evidence type="ECO:0000313" key="2">
    <source>
        <dbReference type="EMBL" id="GFO42815.1"/>
    </source>
</evidence>
<feature type="coiled-coil region" evidence="1">
    <location>
        <begin position="104"/>
        <end position="131"/>
    </location>
</feature>
<evidence type="ECO:0000256" key="1">
    <source>
        <dbReference type="SAM" id="Coils"/>
    </source>
</evidence>
<keyword evidence="1" id="KW-0175">Coiled coil</keyword>
<comment type="caution">
    <text evidence="2">The sequence shown here is derived from an EMBL/GenBank/DDBJ whole genome shotgun (WGS) entry which is preliminary data.</text>
</comment>
<reference evidence="2 3" key="1">
    <citation type="journal article" date="2021" name="Elife">
        <title>Chloroplast acquisition without the gene transfer in kleptoplastic sea slugs, Plakobranchus ocellatus.</title>
        <authorList>
            <person name="Maeda T."/>
            <person name="Takahashi S."/>
            <person name="Yoshida T."/>
            <person name="Shimamura S."/>
            <person name="Takaki Y."/>
            <person name="Nagai Y."/>
            <person name="Toyoda A."/>
            <person name="Suzuki Y."/>
            <person name="Arimoto A."/>
            <person name="Ishii H."/>
            <person name="Satoh N."/>
            <person name="Nishiyama T."/>
            <person name="Hasebe M."/>
            <person name="Maruyama T."/>
            <person name="Minagawa J."/>
            <person name="Obokata J."/>
            <person name="Shigenobu S."/>
        </authorList>
    </citation>
    <scope>NUCLEOTIDE SEQUENCE [LARGE SCALE GENOMIC DNA]</scope>
</reference>
<proteinExistence type="predicted"/>
<sequence>MRNSIKEMEINKQLGELFKSIKELNTMPSLMKVINVSLCLSHGNAKVERGFSVHKKVSEDDMSKECLTVKKFIYQCIKESRDPANIILNKAILISCCGSYQHYKIVYKEKRDAIEKEKKQKEKKIKHEEAKVLHFKRRKLELDIDMLQKADNLSIEAEGHLSLKTGQGLLV</sequence>
<protein>
    <submittedName>
        <fullName evidence="2">Peptidase m20 domain-containing protein 2</fullName>
    </submittedName>
</protein>
<gene>
    <name evidence="2" type="ORF">PoB_006932000</name>
</gene>
<organism evidence="2 3">
    <name type="scientific">Plakobranchus ocellatus</name>
    <dbReference type="NCBI Taxonomy" id="259542"/>
    <lineage>
        <taxon>Eukaryota</taxon>
        <taxon>Metazoa</taxon>
        <taxon>Spiralia</taxon>
        <taxon>Lophotrochozoa</taxon>
        <taxon>Mollusca</taxon>
        <taxon>Gastropoda</taxon>
        <taxon>Heterobranchia</taxon>
        <taxon>Euthyneura</taxon>
        <taxon>Panpulmonata</taxon>
        <taxon>Sacoglossa</taxon>
        <taxon>Placobranchoidea</taxon>
        <taxon>Plakobranchidae</taxon>
        <taxon>Plakobranchus</taxon>
    </lineage>
</organism>
<dbReference type="AlphaFoldDB" id="A0AAV4DFQ0"/>
<keyword evidence="3" id="KW-1185">Reference proteome</keyword>
<evidence type="ECO:0000313" key="3">
    <source>
        <dbReference type="Proteomes" id="UP000735302"/>
    </source>
</evidence>
<dbReference type="Proteomes" id="UP000735302">
    <property type="component" value="Unassembled WGS sequence"/>
</dbReference>
<dbReference type="EMBL" id="BLXT01007821">
    <property type="protein sequence ID" value="GFO42815.1"/>
    <property type="molecule type" value="Genomic_DNA"/>
</dbReference>
<accession>A0AAV4DFQ0</accession>
<name>A0AAV4DFQ0_9GAST</name>